<keyword evidence="3" id="KW-1185">Reference proteome</keyword>
<protein>
    <recommendedName>
        <fullName evidence="4">Helix-turn-helix domain-containing protein</fullName>
    </recommendedName>
</protein>
<gene>
    <name evidence="2" type="ORF">ACFOZ4_11145</name>
</gene>
<comment type="caution">
    <text evidence="2">The sequence shown here is derived from an EMBL/GenBank/DDBJ whole genome shotgun (WGS) entry which is preliminary data.</text>
</comment>
<feature type="compositionally biased region" description="Low complexity" evidence="1">
    <location>
        <begin position="135"/>
        <end position="150"/>
    </location>
</feature>
<evidence type="ECO:0000256" key="1">
    <source>
        <dbReference type="SAM" id="MobiDB-lite"/>
    </source>
</evidence>
<reference evidence="3" key="1">
    <citation type="journal article" date="2019" name="Int. J. Syst. Evol. Microbiol.">
        <title>The Global Catalogue of Microorganisms (GCM) 10K type strain sequencing project: providing services to taxonomists for standard genome sequencing and annotation.</title>
        <authorList>
            <consortium name="The Broad Institute Genomics Platform"/>
            <consortium name="The Broad Institute Genome Sequencing Center for Infectious Disease"/>
            <person name="Wu L."/>
            <person name="Ma J."/>
        </authorList>
    </citation>
    <scope>NUCLEOTIDE SEQUENCE [LARGE SCALE GENOMIC DNA]</scope>
    <source>
        <strain evidence="3">CGMCC 4.7289</strain>
    </source>
</reference>
<dbReference type="EMBL" id="JBHSAY010000006">
    <property type="protein sequence ID" value="MFC4131159.1"/>
    <property type="molecule type" value="Genomic_DNA"/>
</dbReference>
<sequence length="199" mass="21053">MTVYTVTLTPDDPHLPTTAMRLDIDGEVAAVRELRLTPGDTGGLNPTRLPVLDLNQIVAAVTAAIAPNPEPASRIARTPPPDGRSGRAEESRRRANRRESTSSNVAAVATNQAGTRMSPTPDRAPLAKPAATSVAQSAARKGGAATASAGRAYRRMPEDFGEVLRQAGENAGIISDHYGVPRHTAYAWIRNARKTATAR</sequence>
<accession>A0ABV8LN11</accession>
<evidence type="ECO:0000313" key="3">
    <source>
        <dbReference type="Proteomes" id="UP001595816"/>
    </source>
</evidence>
<feature type="region of interest" description="Disordered" evidence="1">
    <location>
        <begin position="69"/>
        <end position="150"/>
    </location>
</feature>
<feature type="compositionally biased region" description="Basic and acidic residues" evidence="1">
    <location>
        <begin position="84"/>
        <end position="100"/>
    </location>
</feature>
<organism evidence="2 3">
    <name type="scientific">Hamadaea flava</name>
    <dbReference type="NCBI Taxonomy" id="1742688"/>
    <lineage>
        <taxon>Bacteria</taxon>
        <taxon>Bacillati</taxon>
        <taxon>Actinomycetota</taxon>
        <taxon>Actinomycetes</taxon>
        <taxon>Micromonosporales</taxon>
        <taxon>Micromonosporaceae</taxon>
        <taxon>Hamadaea</taxon>
    </lineage>
</organism>
<evidence type="ECO:0008006" key="4">
    <source>
        <dbReference type="Google" id="ProtNLM"/>
    </source>
</evidence>
<proteinExistence type="predicted"/>
<feature type="compositionally biased region" description="Polar residues" evidence="1">
    <location>
        <begin position="109"/>
        <end position="118"/>
    </location>
</feature>
<dbReference type="RefSeq" id="WP_253754424.1">
    <property type="nucleotide sequence ID" value="NZ_JAMZDZ010000001.1"/>
</dbReference>
<dbReference type="Proteomes" id="UP001595816">
    <property type="component" value="Unassembled WGS sequence"/>
</dbReference>
<name>A0ABV8LN11_9ACTN</name>
<evidence type="ECO:0000313" key="2">
    <source>
        <dbReference type="EMBL" id="MFC4131159.1"/>
    </source>
</evidence>